<feature type="transmembrane region" description="Helical" evidence="1">
    <location>
        <begin position="58"/>
        <end position="80"/>
    </location>
</feature>
<dbReference type="Proteomes" id="UP000054921">
    <property type="component" value="Unassembled WGS sequence"/>
</dbReference>
<keyword evidence="1" id="KW-0812">Transmembrane</keyword>
<evidence type="ECO:0000313" key="2">
    <source>
        <dbReference type="EMBL" id="KTC79526.1"/>
    </source>
</evidence>
<protein>
    <submittedName>
        <fullName evidence="2">Uncharacterized protein</fullName>
    </submittedName>
</protein>
<dbReference type="EMBL" id="LNXW01000013">
    <property type="protein sequence ID" value="KTC79526.1"/>
    <property type="molecule type" value="Genomic_DNA"/>
</dbReference>
<dbReference type="STRING" id="28084.Lche_1546"/>
<name>A0A0W0S7Z8_9GAMM</name>
<keyword evidence="1" id="KW-0472">Membrane</keyword>
<feature type="transmembrane region" description="Helical" evidence="1">
    <location>
        <begin position="34"/>
        <end position="52"/>
    </location>
</feature>
<gene>
    <name evidence="2" type="ORF">Lche_1546</name>
</gene>
<proteinExistence type="predicted"/>
<accession>A0A0W0S7Z8</accession>
<evidence type="ECO:0000313" key="3">
    <source>
        <dbReference type="Proteomes" id="UP000054921"/>
    </source>
</evidence>
<keyword evidence="1" id="KW-1133">Transmembrane helix</keyword>
<reference evidence="2 3" key="1">
    <citation type="submission" date="2015-11" db="EMBL/GenBank/DDBJ databases">
        <title>Genomic analysis of 38 Legionella species identifies large and diverse effector repertoires.</title>
        <authorList>
            <person name="Burstein D."/>
            <person name="Amaro F."/>
            <person name="Zusman T."/>
            <person name="Lifshitz Z."/>
            <person name="Cohen O."/>
            <person name="Gilbert J.A."/>
            <person name="Pupko T."/>
            <person name="Shuman H.A."/>
            <person name="Segal G."/>
        </authorList>
    </citation>
    <scope>NUCLEOTIDE SEQUENCE [LARGE SCALE GENOMIC DNA]</scope>
    <source>
        <strain evidence="2 3">ORW</strain>
    </source>
</reference>
<evidence type="ECO:0000256" key="1">
    <source>
        <dbReference type="SAM" id="Phobius"/>
    </source>
</evidence>
<comment type="caution">
    <text evidence="2">The sequence shown here is derived from an EMBL/GenBank/DDBJ whole genome shotgun (WGS) entry which is preliminary data.</text>
</comment>
<dbReference type="AlphaFoldDB" id="A0A0W0S7Z8"/>
<dbReference type="RefSeq" id="WP_237761283.1">
    <property type="nucleotide sequence ID" value="NZ_LNXW01000013.1"/>
</dbReference>
<organism evidence="2 3">
    <name type="scientific">Legionella cherrii</name>
    <dbReference type="NCBI Taxonomy" id="28084"/>
    <lineage>
        <taxon>Bacteria</taxon>
        <taxon>Pseudomonadati</taxon>
        <taxon>Pseudomonadota</taxon>
        <taxon>Gammaproteobacteria</taxon>
        <taxon>Legionellales</taxon>
        <taxon>Legionellaceae</taxon>
        <taxon>Legionella</taxon>
    </lineage>
</organism>
<dbReference type="PATRIC" id="fig|28084.5.peg.1678"/>
<sequence>MGADHSSRVHRAVARSYNLRSGYKLSGVLYMFQWFFRLLLVISGSIASWFVARDELKFPIVQMVIAVILFTLFIGMIAFWPELKNWLKRIRKDH</sequence>